<dbReference type="AlphaFoldDB" id="A0A7I9WW44"/>
<evidence type="ECO:0000313" key="9">
    <source>
        <dbReference type="Proteomes" id="UP000465241"/>
    </source>
</evidence>
<evidence type="ECO:0000256" key="2">
    <source>
        <dbReference type="ARBA" id="ARBA00023015"/>
    </source>
</evidence>
<protein>
    <recommendedName>
        <fullName evidence="5">Probable hydrogen peroxide-inducible genes activator</fullName>
    </recommendedName>
</protein>
<evidence type="ECO:0000256" key="3">
    <source>
        <dbReference type="ARBA" id="ARBA00023125"/>
    </source>
</evidence>
<dbReference type="Gene3D" id="1.10.10.10">
    <property type="entry name" value="Winged helix-like DNA-binding domain superfamily/Winged helix DNA-binding domain"/>
    <property type="match status" value="1"/>
</dbReference>
<dbReference type="FunFam" id="1.10.10.10:FF:000001">
    <property type="entry name" value="LysR family transcriptional regulator"/>
    <property type="match status" value="1"/>
</dbReference>
<dbReference type="PRINTS" id="PR00039">
    <property type="entry name" value="HTHLYSR"/>
</dbReference>
<dbReference type="Pfam" id="PF03466">
    <property type="entry name" value="LysR_substrate"/>
    <property type="match status" value="1"/>
</dbReference>
<dbReference type="PROSITE" id="PS50931">
    <property type="entry name" value="HTH_LYSR"/>
    <property type="match status" value="1"/>
</dbReference>
<dbReference type="SUPFAM" id="SSF46785">
    <property type="entry name" value="Winged helix' DNA-binding domain"/>
    <property type="match status" value="1"/>
</dbReference>
<dbReference type="GO" id="GO:0003677">
    <property type="term" value="F:DNA binding"/>
    <property type="evidence" value="ECO:0007669"/>
    <property type="project" value="UniProtKB-KW"/>
</dbReference>
<proteinExistence type="inferred from homology"/>
<accession>A0A7I9WW44</accession>
<keyword evidence="4" id="KW-0804">Transcription</keyword>
<dbReference type="PANTHER" id="PTHR30419:SF8">
    <property type="entry name" value="NITROGEN ASSIMILATION TRANSCRIPTIONAL ACTIVATOR-RELATED"/>
    <property type="match status" value="1"/>
</dbReference>
<gene>
    <name evidence="8" type="ORF">MMUR_60510</name>
</gene>
<dbReference type="SUPFAM" id="SSF53850">
    <property type="entry name" value="Periplasmic binding protein-like II"/>
    <property type="match status" value="1"/>
</dbReference>
<dbReference type="GO" id="GO:0003700">
    <property type="term" value="F:DNA-binding transcription factor activity"/>
    <property type="evidence" value="ECO:0007669"/>
    <property type="project" value="InterPro"/>
</dbReference>
<organism evidence="8 9">
    <name type="scientific">Mycolicibacterium murale</name>
    <dbReference type="NCBI Taxonomy" id="182220"/>
    <lineage>
        <taxon>Bacteria</taxon>
        <taxon>Bacillati</taxon>
        <taxon>Actinomycetota</taxon>
        <taxon>Actinomycetes</taxon>
        <taxon>Mycobacteriales</taxon>
        <taxon>Mycobacteriaceae</taxon>
        <taxon>Mycolicibacterium</taxon>
    </lineage>
</organism>
<dbReference type="InterPro" id="IPR036390">
    <property type="entry name" value="WH_DNA-bd_sf"/>
</dbReference>
<dbReference type="GO" id="GO:0005829">
    <property type="term" value="C:cytosol"/>
    <property type="evidence" value="ECO:0007669"/>
    <property type="project" value="TreeGrafter"/>
</dbReference>
<feature type="domain" description="HTH lysR-type" evidence="7">
    <location>
        <begin position="5"/>
        <end position="62"/>
    </location>
</feature>
<dbReference type="Proteomes" id="UP000465241">
    <property type="component" value="Unassembled WGS sequence"/>
</dbReference>
<dbReference type="InterPro" id="IPR050950">
    <property type="entry name" value="HTH-type_LysR_regulators"/>
</dbReference>
<comment type="similarity">
    <text evidence="1">Belongs to the LysR transcriptional regulatory family.</text>
</comment>
<comment type="caution">
    <text evidence="8">The sequence shown here is derived from an EMBL/GenBank/DDBJ whole genome shotgun (WGS) entry which is preliminary data.</text>
</comment>
<comment type="function">
    <text evidence="6">Required for the induction the katG gene for catalase. Involved in the response to hydrogen peroxide.</text>
</comment>
<dbReference type="EMBL" id="BLKT01000003">
    <property type="protein sequence ID" value="GFG61915.1"/>
    <property type="molecule type" value="Genomic_DNA"/>
</dbReference>
<dbReference type="InterPro" id="IPR005119">
    <property type="entry name" value="LysR_subst-bd"/>
</dbReference>
<reference evidence="8 9" key="1">
    <citation type="journal article" date="2019" name="Emerg. Microbes Infect.">
        <title>Comprehensive subspecies identification of 175 nontuberculous mycobacteria species based on 7547 genomic profiles.</title>
        <authorList>
            <person name="Matsumoto Y."/>
            <person name="Kinjo T."/>
            <person name="Motooka D."/>
            <person name="Nabeya D."/>
            <person name="Jung N."/>
            <person name="Uechi K."/>
            <person name="Horii T."/>
            <person name="Iida T."/>
            <person name="Fujita J."/>
            <person name="Nakamura S."/>
        </authorList>
    </citation>
    <scope>NUCLEOTIDE SEQUENCE [LARGE SCALE GENOMIC DNA]</scope>
    <source>
        <strain evidence="8 9">JCM 13392</strain>
    </source>
</reference>
<evidence type="ECO:0000256" key="4">
    <source>
        <dbReference type="ARBA" id="ARBA00023163"/>
    </source>
</evidence>
<dbReference type="InterPro" id="IPR000847">
    <property type="entry name" value="LysR_HTH_N"/>
</dbReference>
<keyword evidence="2" id="KW-0805">Transcription regulation</keyword>
<evidence type="ECO:0000259" key="7">
    <source>
        <dbReference type="PROSITE" id="PS50931"/>
    </source>
</evidence>
<dbReference type="PANTHER" id="PTHR30419">
    <property type="entry name" value="HTH-TYPE TRANSCRIPTIONAL REGULATOR YBHD"/>
    <property type="match status" value="1"/>
</dbReference>
<name>A0A7I9WW44_9MYCO</name>
<evidence type="ECO:0000256" key="6">
    <source>
        <dbReference type="ARBA" id="ARBA00056658"/>
    </source>
</evidence>
<dbReference type="Pfam" id="PF00126">
    <property type="entry name" value="HTH_1"/>
    <property type="match status" value="1"/>
</dbReference>
<evidence type="ECO:0000256" key="5">
    <source>
        <dbReference type="ARBA" id="ARBA00040885"/>
    </source>
</evidence>
<dbReference type="RefSeq" id="WP_068915120.1">
    <property type="nucleotide sequence ID" value="NZ_BAAAMC010000039.1"/>
</dbReference>
<keyword evidence="3" id="KW-0238">DNA-binding</keyword>
<dbReference type="InterPro" id="IPR036388">
    <property type="entry name" value="WH-like_DNA-bd_sf"/>
</dbReference>
<sequence length="297" mass="32097">MDPDLSLRDLRLILEVATRRSFTDAAHAVHMSQSALSRAVNDAERRLGARLFERTTRSVEPTAVGAEFIRIGTSMVAHYERGLREFALFRDGFGGVVRVAALPSIAATMLPSLVATLKVDNPGIVIDIVDTLAHVATEQLLAGLVDYAITVDEGLPDEVAFTPLTKDRFHVVFRDDHPYRGRRQVAWRELAGQPFVSFGEDSSLRALTDDTFRHVGIRPEVSFEAQNIAVIAGLVASGLGVAAAPAMVLPLMSFAGLGTAELVEPTVDRDIGLAYVRGRSLSPAAQRVAQALSSQLQ</sequence>
<evidence type="ECO:0000256" key="1">
    <source>
        <dbReference type="ARBA" id="ARBA00009437"/>
    </source>
</evidence>
<dbReference type="Gene3D" id="3.40.190.290">
    <property type="match status" value="1"/>
</dbReference>
<evidence type="ECO:0000313" key="8">
    <source>
        <dbReference type="EMBL" id="GFG61915.1"/>
    </source>
</evidence>
<dbReference type="CDD" id="cd08440">
    <property type="entry name" value="PBP2_LTTR_like_4"/>
    <property type="match status" value="1"/>
</dbReference>
<keyword evidence="9" id="KW-1185">Reference proteome</keyword>